<evidence type="ECO:0000313" key="1">
    <source>
        <dbReference type="EMBL" id="QHU27566.1"/>
    </source>
</evidence>
<organism evidence="1">
    <name type="scientific">viral metagenome</name>
    <dbReference type="NCBI Taxonomy" id="1070528"/>
    <lineage>
        <taxon>unclassified sequences</taxon>
        <taxon>metagenomes</taxon>
        <taxon>organismal metagenomes</taxon>
    </lineage>
</organism>
<dbReference type="EMBL" id="MN740459">
    <property type="protein sequence ID" value="QHU27566.1"/>
    <property type="molecule type" value="Genomic_DNA"/>
</dbReference>
<dbReference type="AlphaFoldDB" id="A0A6C0L9B5"/>
<protein>
    <submittedName>
        <fullName evidence="1">Uncharacterized protein</fullName>
    </submittedName>
</protein>
<name>A0A6C0L9B5_9ZZZZ</name>
<sequence>MNNYYEVIKDRVQEAPKEYNMKELSSKISCENMSLLSKNYTDNQRLLFEANINMELCHSHQYYFDNLDDIKGRENGLLSGMSVGKKSCIYKKPYYNEGDWTFQYGISDTFKNQLNSFELFDYQSKAKTAKNFKKECPADINFKSLGECDKGPFSTYVNTFTNDHDNCV</sequence>
<accession>A0A6C0L9B5</accession>
<reference evidence="1" key="1">
    <citation type="journal article" date="2020" name="Nature">
        <title>Giant virus diversity and host interactions through global metagenomics.</title>
        <authorList>
            <person name="Schulz F."/>
            <person name="Roux S."/>
            <person name="Paez-Espino D."/>
            <person name="Jungbluth S."/>
            <person name="Walsh D.A."/>
            <person name="Denef V.J."/>
            <person name="McMahon K.D."/>
            <person name="Konstantinidis K.T."/>
            <person name="Eloe-Fadrosh E.A."/>
            <person name="Kyrpides N.C."/>
            <person name="Woyke T."/>
        </authorList>
    </citation>
    <scope>NUCLEOTIDE SEQUENCE</scope>
    <source>
        <strain evidence="1">GVMAG-M-3300027769-26</strain>
    </source>
</reference>
<proteinExistence type="predicted"/>